<dbReference type="PANTHER" id="PTHR46566">
    <property type="entry name" value="1-PHOSPHOFRUCTOKINASE-RELATED"/>
    <property type="match status" value="1"/>
</dbReference>
<name>A0A9D1HX95_9ACTN</name>
<evidence type="ECO:0000256" key="5">
    <source>
        <dbReference type="ARBA" id="ARBA00022840"/>
    </source>
</evidence>
<dbReference type="NCBIfam" id="TIGR03168">
    <property type="entry name" value="1-PFK"/>
    <property type="match status" value="1"/>
</dbReference>
<evidence type="ECO:0000256" key="3">
    <source>
        <dbReference type="ARBA" id="ARBA00022741"/>
    </source>
</evidence>
<reference evidence="8" key="2">
    <citation type="journal article" date="2021" name="PeerJ">
        <title>Extensive microbial diversity within the chicken gut microbiome revealed by metagenomics and culture.</title>
        <authorList>
            <person name="Gilroy R."/>
            <person name="Ravi A."/>
            <person name="Getino M."/>
            <person name="Pursley I."/>
            <person name="Horton D.L."/>
            <person name="Alikhan N.F."/>
            <person name="Baker D."/>
            <person name="Gharbi K."/>
            <person name="Hall N."/>
            <person name="Watson M."/>
            <person name="Adriaenssens E.M."/>
            <person name="Foster-Nyarko E."/>
            <person name="Jarju S."/>
            <person name="Secka A."/>
            <person name="Antonio M."/>
            <person name="Oren A."/>
            <person name="Chaudhuri R.R."/>
            <person name="La Ragione R."/>
            <person name="Hildebrand F."/>
            <person name="Pallen M.J."/>
        </authorList>
    </citation>
    <scope>NUCLEOTIDE SEQUENCE</scope>
    <source>
        <strain evidence="8">ChiHjej12B11-29160</strain>
    </source>
</reference>
<gene>
    <name evidence="8" type="ORF">IAD17_05745</name>
</gene>
<evidence type="ECO:0000313" key="9">
    <source>
        <dbReference type="Proteomes" id="UP000824078"/>
    </source>
</evidence>
<dbReference type="EC" id="2.7.1.-" evidence="8"/>
<evidence type="ECO:0000256" key="4">
    <source>
        <dbReference type="ARBA" id="ARBA00022777"/>
    </source>
</evidence>
<comment type="caution">
    <text evidence="8">The sequence shown here is derived from an EMBL/GenBank/DDBJ whole genome shotgun (WGS) entry which is preliminary data.</text>
</comment>
<dbReference type="AlphaFoldDB" id="A0A9D1HX95"/>
<dbReference type="GO" id="GO:0005829">
    <property type="term" value="C:cytosol"/>
    <property type="evidence" value="ECO:0007669"/>
    <property type="project" value="TreeGrafter"/>
</dbReference>
<dbReference type="Proteomes" id="UP000824078">
    <property type="component" value="Unassembled WGS sequence"/>
</dbReference>
<keyword evidence="4 8" id="KW-0418">Kinase</keyword>
<dbReference type="GO" id="GO:0016052">
    <property type="term" value="P:carbohydrate catabolic process"/>
    <property type="evidence" value="ECO:0007669"/>
    <property type="project" value="UniProtKB-ARBA"/>
</dbReference>
<dbReference type="PIRSF" id="PIRSF000535">
    <property type="entry name" value="1PFK/6PFK/LacC"/>
    <property type="match status" value="1"/>
</dbReference>
<dbReference type="GO" id="GO:0044281">
    <property type="term" value="P:small molecule metabolic process"/>
    <property type="evidence" value="ECO:0007669"/>
    <property type="project" value="UniProtKB-ARBA"/>
</dbReference>
<accession>A0A9D1HX95</accession>
<dbReference type="InterPro" id="IPR029056">
    <property type="entry name" value="Ribokinase-like"/>
</dbReference>
<dbReference type="Gene3D" id="3.40.1190.20">
    <property type="match status" value="1"/>
</dbReference>
<organism evidence="8 9">
    <name type="scientific">Candidatus Coprovicinus avistercoris</name>
    <dbReference type="NCBI Taxonomy" id="2840754"/>
    <lineage>
        <taxon>Bacteria</taxon>
        <taxon>Bacillati</taxon>
        <taxon>Actinomycetota</taxon>
        <taxon>Coriobacteriia</taxon>
        <taxon>Coriobacteriales</taxon>
        <taxon>Coriobacteriaceae</taxon>
        <taxon>Coriobacteriaceae incertae sedis</taxon>
        <taxon>Candidatus Coprovicinus</taxon>
    </lineage>
</organism>
<evidence type="ECO:0000256" key="2">
    <source>
        <dbReference type="ARBA" id="ARBA00022679"/>
    </source>
</evidence>
<sequence length="312" mass="33659">MILTVTMNPSIDTRYKLESLIIDDVNRAIAQRTPGGKGLNVARVLSQLGDTVLATGLLGGYFGSYLAQCLDEEGIAHQFSEISGETRTCLSILHENKQTEILERGPEVTEAELQKFYVHFDLLAKQADVITISGSLPQGVPNSAYAELLRRSACVGCKQVLVDSSGLALEEILNAEIHPYLVKINLSEANALLGTHLEATETKEIIEVLRTDEKLHDVPWVIVSLGPYGCVATHNDMAYCAVPPVVEAVNATGSGDAMLAGFADSLAHSKDDVSILRTSVACGTLNAMDLKTGHIQIEKLKNMERAIQVSCL</sequence>
<dbReference type="FunFam" id="3.40.1190.20:FF:000001">
    <property type="entry name" value="Phosphofructokinase"/>
    <property type="match status" value="1"/>
</dbReference>
<dbReference type="Pfam" id="PF00294">
    <property type="entry name" value="PfkB"/>
    <property type="match status" value="1"/>
</dbReference>
<evidence type="ECO:0000313" key="8">
    <source>
        <dbReference type="EMBL" id="HIU24406.1"/>
    </source>
</evidence>
<dbReference type="GO" id="GO:0005524">
    <property type="term" value="F:ATP binding"/>
    <property type="evidence" value="ECO:0007669"/>
    <property type="project" value="UniProtKB-KW"/>
</dbReference>
<dbReference type="InterPro" id="IPR017583">
    <property type="entry name" value="Tagatose/fructose_Pkinase"/>
</dbReference>
<feature type="domain" description="Carbohydrate kinase PfkB" evidence="7">
    <location>
        <begin position="31"/>
        <end position="287"/>
    </location>
</feature>
<dbReference type="PROSITE" id="PS00583">
    <property type="entry name" value="PFKB_KINASES_1"/>
    <property type="match status" value="1"/>
</dbReference>
<protein>
    <submittedName>
        <fullName evidence="8">Hexose kinase</fullName>
        <ecNumber evidence="8">2.7.1.-</ecNumber>
    </submittedName>
</protein>
<dbReference type="CDD" id="cd01164">
    <property type="entry name" value="FruK_PfkB_like"/>
    <property type="match status" value="1"/>
</dbReference>
<dbReference type="InterPro" id="IPR011611">
    <property type="entry name" value="PfkB_dom"/>
</dbReference>
<proteinExistence type="inferred from homology"/>
<dbReference type="GO" id="GO:0008443">
    <property type="term" value="F:phosphofructokinase activity"/>
    <property type="evidence" value="ECO:0007669"/>
    <property type="project" value="TreeGrafter"/>
</dbReference>
<evidence type="ECO:0000259" key="7">
    <source>
        <dbReference type="Pfam" id="PF00294"/>
    </source>
</evidence>
<reference evidence="8" key="1">
    <citation type="submission" date="2020-10" db="EMBL/GenBank/DDBJ databases">
        <authorList>
            <person name="Gilroy R."/>
        </authorList>
    </citation>
    <scope>NUCLEOTIDE SEQUENCE</scope>
    <source>
        <strain evidence="8">ChiHjej12B11-29160</strain>
    </source>
</reference>
<evidence type="ECO:0000256" key="6">
    <source>
        <dbReference type="PIRNR" id="PIRNR000535"/>
    </source>
</evidence>
<dbReference type="SUPFAM" id="SSF53613">
    <property type="entry name" value="Ribokinase-like"/>
    <property type="match status" value="1"/>
</dbReference>
<dbReference type="PANTHER" id="PTHR46566:SF5">
    <property type="entry name" value="1-PHOSPHOFRUCTOKINASE"/>
    <property type="match status" value="1"/>
</dbReference>
<keyword evidence="5" id="KW-0067">ATP-binding</keyword>
<keyword evidence="2 6" id="KW-0808">Transferase</keyword>
<evidence type="ECO:0000256" key="1">
    <source>
        <dbReference type="ARBA" id="ARBA00010688"/>
    </source>
</evidence>
<dbReference type="InterPro" id="IPR002173">
    <property type="entry name" value="Carboh/pur_kinase_PfkB_CS"/>
</dbReference>
<dbReference type="EMBL" id="DVMQ01000017">
    <property type="protein sequence ID" value="HIU24406.1"/>
    <property type="molecule type" value="Genomic_DNA"/>
</dbReference>
<comment type="similarity">
    <text evidence="1">Belongs to the carbohydrate kinase PfkB family.</text>
</comment>
<keyword evidence="3" id="KW-0547">Nucleotide-binding</keyword>